<sequence length="288" mass="31068">MSSSRTPVPPTANSQTHLCKAAAATTPPSTHRLRCSDPSRAIVVSPCTAVAGAPPSPQNLTTAAPPSPTRRSQIHRTHFSTPPDAPRACLGNTRSIASSPSLRQIHPAVVAPLLLVVEPPPPLLFLVEPPPFLPLPRIIEPPLLLLLVEPPPPLLRLVELLPLLRLVEPPPSLTPPLPLPPPRPVAPPPRPFRHHRDLSARRRRSEAETTELVVAGRPAVSPMAPLNPLPFDHVRHLRCLRDACRAGQLEEALNPVTKEASYLLHLQAASSISSFSAQIHAGKHKPQQ</sequence>
<evidence type="ECO:0000256" key="1">
    <source>
        <dbReference type="SAM" id="MobiDB-lite"/>
    </source>
</evidence>
<feature type="compositionally biased region" description="Pro residues" evidence="1">
    <location>
        <begin position="172"/>
        <end position="190"/>
    </location>
</feature>
<evidence type="ECO:0000313" key="3">
    <source>
        <dbReference type="EMBL" id="BAD05320.1"/>
    </source>
</evidence>
<feature type="region of interest" description="Disordered" evidence="1">
    <location>
        <begin position="1"/>
        <end position="35"/>
    </location>
</feature>
<organism evidence="3 4">
    <name type="scientific">Oryza sativa subsp. japonica</name>
    <name type="common">Rice</name>
    <dbReference type="NCBI Taxonomy" id="39947"/>
    <lineage>
        <taxon>Eukaryota</taxon>
        <taxon>Viridiplantae</taxon>
        <taxon>Streptophyta</taxon>
        <taxon>Embryophyta</taxon>
        <taxon>Tracheophyta</taxon>
        <taxon>Spermatophyta</taxon>
        <taxon>Magnoliopsida</taxon>
        <taxon>Liliopsida</taxon>
        <taxon>Poales</taxon>
        <taxon>Poaceae</taxon>
        <taxon>BOP clade</taxon>
        <taxon>Oryzoideae</taxon>
        <taxon>Oryzeae</taxon>
        <taxon>Oryzinae</taxon>
        <taxon>Oryza</taxon>
        <taxon>Oryza sativa</taxon>
    </lineage>
</organism>
<reference evidence="2" key="1">
    <citation type="submission" date="2001-07" db="EMBL/GenBank/DDBJ databases">
        <title>Oryza sativa nipponbare(GA3) genomic DNA, chromosome 8, BAC clone:OJ1014_H11.</title>
        <authorList>
            <person name="Sasaki T."/>
            <person name="Matsumoto T."/>
            <person name="Yamamoto K."/>
        </authorList>
    </citation>
    <scope>NUCLEOTIDE SEQUENCE</scope>
</reference>
<dbReference type="Proteomes" id="UP000000763">
    <property type="component" value="Chromosome 8"/>
</dbReference>
<feature type="compositionally biased region" description="Basic residues" evidence="1">
    <location>
        <begin position="191"/>
        <end position="204"/>
    </location>
</feature>
<proteinExistence type="predicted"/>
<protein>
    <submittedName>
        <fullName evidence="3">Uncharacterized protein</fullName>
    </submittedName>
</protein>
<gene>
    <name evidence="2" type="ORF">OJ1014_H11.24</name>
    <name evidence="3" type="ORF">P0486F07.6</name>
</gene>
<reference evidence="3" key="2">
    <citation type="submission" date="2001-12" db="EMBL/GenBank/DDBJ databases">
        <title>Oryza sativa nipponbare(GA3) genomic DNA, chromosome 8, PAC clone:P0486F07.</title>
        <authorList>
            <person name="Sasaki T."/>
            <person name="Matsumoto T."/>
            <person name="Yamamoto K."/>
        </authorList>
    </citation>
    <scope>NUCLEOTIDE SEQUENCE</scope>
</reference>
<name>Q6ZCE5_ORYSJ</name>
<feature type="region of interest" description="Disordered" evidence="1">
    <location>
        <begin position="172"/>
        <end position="210"/>
    </location>
</feature>
<dbReference type="AlphaFoldDB" id="Q6ZCE5"/>
<dbReference type="EMBL" id="AP004565">
    <property type="protein sequence ID" value="BAD05320.1"/>
    <property type="molecule type" value="Genomic_DNA"/>
</dbReference>
<accession>Q6ZCE5</accession>
<reference evidence="4" key="4">
    <citation type="journal article" date="2008" name="Nucleic Acids Res.">
        <title>The rice annotation project database (RAP-DB): 2008 update.</title>
        <authorList>
            <consortium name="The rice annotation project (RAP)"/>
        </authorList>
    </citation>
    <scope>GENOME REANNOTATION</scope>
    <source>
        <strain evidence="4">cv. Nipponbare</strain>
    </source>
</reference>
<feature type="compositionally biased region" description="Polar residues" evidence="1">
    <location>
        <begin position="1"/>
        <end position="17"/>
    </location>
</feature>
<evidence type="ECO:0000313" key="2">
    <source>
        <dbReference type="EMBL" id="BAD03002.1"/>
    </source>
</evidence>
<reference evidence="4" key="3">
    <citation type="journal article" date="2005" name="Nature">
        <title>The map-based sequence of the rice genome.</title>
        <authorList>
            <consortium name="International rice genome sequencing project (IRGSP)"/>
            <person name="Matsumoto T."/>
            <person name="Wu J."/>
            <person name="Kanamori H."/>
            <person name="Katayose Y."/>
            <person name="Fujisawa M."/>
            <person name="Namiki N."/>
            <person name="Mizuno H."/>
            <person name="Yamamoto K."/>
            <person name="Antonio B.A."/>
            <person name="Baba T."/>
            <person name="Sakata K."/>
            <person name="Nagamura Y."/>
            <person name="Aoki H."/>
            <person name="Arikawa K."/>
            <person name="Arita K."/>
            <person name="Bito T."/>
            <person name="Chiden Y."/>
            <person name="Fujitsuka N."/>
            <person name="Fukunaka R."/>
            <person name="Hamada M."/>
            <person name="Harada C."/>
            <person name="Hayashi A."/>
            <person name="Hijishita S."/>
            <person name="Honda M."/>
            <person name="Hosokawa S."/>
            <person name="Ichikawa Y."/>
            <person name="Idonuma A."/>
            <person name="Iijima M."/>
            <person name="Ikeda M."/>
            <person name="Ikeno M."/>
            <person name="Ito K."/>
            <person name="Ito S."/>
            <person name="Ito T."/>
            <person name="Ito Y."/>
            <person name="Ito Y."/>
            <person name="Iwabuchi A."/>
            <person name="Kamiya K."/>
            <person name="Karasawa W."/>
            <person name="Kurita K."/>
            <person name="Katagiri S."/>
            <person name="Kikuta A."/>
            <person name="Kobayashi H."/>
            <person name="Kobayashi N."/>
            <person name="Machita K."/>
            <person name="Maehara T."/>
            <person name="Masukawa M."/>
            <person name="Mizubayashi T."/>
            <person name="Mukai Y."/>
            <person name="Nagasaki H."/>
            <person name="Nagata Y."/>
            <person name="Naito S."/>
            <person name="Nakashima M."/>
            <person name="Nakama Y."/>
            <person name="Nakamichi Y."/>
            <person name="Nakamura M."/>
            <person name="Meguro A."/>
            <person name="Negishi M."/>
            <person name="Ohta I."/>
            <person name="Ohta T."/>
            <person name="Okamoto M."/>
            <person name="Ono N."/>
            <person name="Saji S."/>
            <person name="Sakaguchi M."/>
            <person name="Sakai K."/>
            <person name="Shibata M."/>
            <person name="Shimokawa T."/>
            <person name="Song J."/>
            <person name="Takazaki Y."/>
            <person name="Terasawa K."/>
            <person name="Tsugane M."/>
            <person name="Tsuji K."/>
            <person name="Ueda S."/>
            <person name="Waki K."/>
            <person name="Yamagata H."/>
            <person name="Yamamoto M."/>
            <person name="Yamamoto S."/>
            <person name="Yamane H."/>
            <person name="Yoshiki S."/>
            <person name="Yoshihara R."/>
            <person name="Yukawa K."/>
            <person name="Zhong H."/>
            <person name="Yano M."/>
            <person name="Yuan Q."/>
            <person name="Ouyang S."/>
            <person name="Liu J."/>
            <person name="Jones K.M."/>
            <person name="Gansberger K."/>
            <person name="Moffat K."/>
            <person name="Hill J."/>
            <person name="Bera J."/>
            <person name="Fadrosh D."/>
            <person name="Jin S."/>
            <person name="Johri S."/>
            <person name="Kim M."/>
            <person name="Overton L."/>
            <person name="Reardon M."/>
            <person name="Tsitrin T."/>
            <person name="Vuong H."/>
            <person name="Weaver B."/>
            <person name="Ciecko A."/>
            <person name="Tallon L."/>
            <person name="Jackson J."/>
            <person name="Pai G."/>
            <person name="Aken S.V."/>
            <person name="Utterback T."/>
            <person name="Reidmuller S."/>
            <person name="Feldblyum T."/>
            <person name="Hsiao J."/>
            <person name="Zismann V."/>
            <person name="Iobst S."/>
            <person name="de Vazeille A.R."/>
            <person name="Buell C.R."/>
            <person name="Ying K."/>
            <person name="Li Y."/>
            <person name="Lu T."/>
            <person name="Huang Y."/>
            <person name="Zhao Q."/>
            <person name="Feng Q."/>
            <person name="Zhang L."/>
            <person name="Zhu J."/>
            <person name="Weng Q."/>
            <person name="Mu J."/>
            <person name="Lu Y."/>
            <person name="Fan D."/>
            <person name="Liu Y."/>
            <person name="Guan J."/>
            <person name="Zhang Y."/>
            <person name="Yu S."/>
            <person name="Liu X."/>
            <person name="Zhang Y."/>
            <person name="Hong G."/>
            <person name="Han B."/>
            <person name="Choisne N."/>
            <person name="Demange N."/>
            <person name="Orjeda G."/>
            <person name="Samain S."/>
            <person name="Cattolico L."/>
            <person name="Pelletier E."/>
            <person name="Couloux A."/>
            <person name="Segurens B."/>
            <person name="Wincker P."/>
            <person name="D'Hont A."/>
            <person name="Scarpelli C."/>
            <person name="Weissenbach J."/>
            <person name="Salanoubat M."/>
            <person name="Quetier F."/>
            <person name="Yu Y."/>
            <person name="Kim H.R."/>
            <person name="Rambo T."/>
            <person name="Currie J."/>
            <person name="Collura K."/>
            <person name="Luo M."/>
            <person name="Yang T."/>
            <person name="Ammiraju J.S.S."/>
            <person name="Engler F."/>
            <person name="Soderlund C."/>
            <person name="Wing R.A."/>
            <person name="Palmer L.E."/>
            <person name="de la Bastide M."/>
            <person name="Spiegel L."/>
            <person name="Nascimento L."/>
            <person name="Zutavern T."/>
            <person name="O'Shaughnessy A."/>
            <person name="Dike S."/>
            <person name="Dedhia N."/>
            <person name="Preston R."/>
            <person name="Balija V."/>
            <person name="McCombie W.R."/>
            <person name="Chow T."/>
            <person name="Chen H."/>
            <person name="Chung M."/>
            <person name="Chen C."/>
            <person name="Shaw J."/>
            <person name="Wu H."/>
            <person name="Hsiao K."/>
            <person name="Chao Y."/>
            <person name="Chu M."/>
            <person name="Cheng C."/>
            <person name="Hour A."/>
            <person name="Lee P."/>
            <person name="Lin S."/>
            <person name="Lin Y."/>
            <person name="Liou J."/>
            <person name="Liu S."/>
            <person name="Hsing Y."/>
            <person name="Raghuvanshi S."/>
            <person name="Mohanty A."/>
            <person name="Bharti A.K."/>
            <person name="Gaur A."/>
            <person name="Gupta V."/>
            <person name="Kumar D."/>
            <person name="Ravi V."/>
            <person name="Vij S."/>
            <person name="Kapur A."/>
            <person name="Khurana P."/>
            <person name="Khurana P."/>
            <person name="Khurana J.P."/>
            <person name="Tyagi A.K."/>
            <person name="Gaikwad K."/>
            <person name="Singh A."/>
            <person name="Dalal V."/>
            <person name="Srivastava S."/>
            <person name="Dixit A."/>
            <person name="Pal A.K."/>
            <person name="Ghazi I.A."/>
            <person name="Yadav M."/>
            <person name="Pandit A."/>
            <person name="Bhargava A."/>
            <person name="Sureshbabu K."/>
            <person name="Batra K."/>
            <person name="Sharma T.R."/>
            <person name="Mohapatra T."/>
            <person name="Singh N.K."/>
            <person name="Messing J."/>
            <person name="Nelson A.B."/>
            <person name="Fuks G."/>
            <person name="Kavchok S."/>
            <person name="Keizer G."/>
            <person name="Linton E."/>
            <person name="Llaca V."/>
            <person name="Song R."/>
            <person name="Tanyolac B."/>
            <person name="Young S."/>
            <person name="Ho-Il K."/>
            <person name="Hahn J.H."/>
            <person name="Sangsakoo G."/>
            <person name="Vanavichit A."/>
            <person name="de Mattos Luiz.A.T."/>
            <person name="Zimmer P.D."/>
            <person name="Malone G."/>
            <person name="Dellagostin O."/>
            <person name="de Oliveira A.C."/>
            <person name="Bevan M."/>
            <person name="Bancroft I."/>
            <person name="Minx P."/>
            <person name="Cordum H."/>
            <person name="Wilson R."/>
            <person name="Cheng Z."/>
            <person name="Jin W."/>
            <person name="Jiang J."/>
            <person name="Leong S.A."/>
            <person name="Iwama H."/>
            <person name="Gojobori T."/>
            <person name="Itoh T."/>
            <person name="Niimura Y."/>
            <person name="Fujii Y."/>
            <person name="Habara T."/>
            <person name="Sakai H."/>
            <person name="Sato Y."/>
            <person name="Wilson G."/>
            <person name="Kumar K."/>
            <person name="McCouch S."/>
            <person name="Juretic N."/>
            <person name="Hoen D."/>
            <person name="Wright S."/>
            <person name="Bruskiewich R."/>
            <person name="Bureau T."/>
            <person name="Miyao A."/>
            <person name="Hirochika H."/>
            <person name="Nishikawa T."/>
            <person name="Kadowaki K."/>
            <person name="Sugiura M."/>
            <person name="Burr B."/>
            <person name="Sasaki T."/>
        </authorList>
    </citation>
    <scope>NUCLEOTIDE SEQUENCE [LARGE SCALE GENOMIC DNA]</scope>
    <source>
        <strain evidence="4">cv. Nipponbare</strain>
    </source>
</reference>
<feature type="region of interest" description="Disordered" evidence="1">
    <location>
        <begin position="49"/>
        <end position="88"/>
    </location>
</feature>
<evidence type="ECO:0000313" key="4">
    <source>
        <dbReference type="Proteomes" id="UP000000763"/>
    </source>
</evidence>
<dbReference type="EMBL" id="AP003858">
    <property type="protein sequence ID" value="BAD03002.1"/>
    <property type="molecule type" value="Genomic_DNA"/>
</dbReference>